<dbReference type="Proteomes" id="UP000218209">
    <property type="component" value="Unassembled WGS sequence"/>
</dbReference>
<evidence type="ECO:0000313" key="3">
    <source>
        <dbReference type="Proteomes" id="UP000218209"/>
    </source>
</evidence>
<dbReference type="AlphaFoldDB" id="A0A1X6NKK8"/>
<evidence type="ECO:0000256" key="1">
    <source>
        <dbReference type="SAM" id="MobiDB-lite"/>
    </source>
</evidence>
<feature type="region of interest" description="Disordered" evidence="1">
    <location>
        <begin position="1"/>
        <end position="30"/>
    </location>
</feature>
<feature type="compositionally biased region" description="Low complexity" evidence="1">
    <location>
        <begin position="98"/>
        <end position="108"/>
    </location>
</feature>
<organism evidence="2 3">
    <name type="scientific">Porphyra umbilicalis</name>
    <name type="common">Purple laver</name>
    <name type="synonym">Red alga</name>
    <dbReference type="NCBI Taxonomy" id="2786"/>
    <lineage>
        <taxon>Eukaryota</taxon>
        <taxon>Rhodophyta</taxon>
        <taxon>Bangiophyceae</taxon>
        <taxon>Bangiales</taxon>
        <taxon>Bangiaceae</taxon>
        <taxon>Porphyra</taxon>
    </lineage>
</organism>
<dbReference type="EMBL" id="KV919864">
    <property type="protein sequence ID" value="OSX69016.1"/>
    <property type="molecule type" value="Genomic_DNA"/>
</dbReference>
<protein>
    <submittedName>
        <fullName evidence="2">Uncharacterized protein</fullName>
    </submittedName>
</protein>
<feature type="compositionally biased region" description="Low complexity" evidence="1">
    <location>
        <begin position="1"/>
        <end position="14"/>
    </location>
</feature>
<reference evidence="2 3" key="1">
    <citation type="submission" date="2017-03" db="EMBL/GenBank/DDBJ databases">
        <title>WGS assembly of Porphyra umbilicalis.</title>
        <authorList>
            <person name="Brawley S.H."/>
            <person name="Blouin N.A."/>
            <person name="Ficko-Blean E."/>
            <person name="Wheeler G.L."/>
            <person name="Lohr M."/>
            <person name="Goodson H.V."/>
            <person name="Jenkins J.W."/>
            <person name="Blaby-Haas C.E."/>
            <person name="Helliwell K.E."/>
            <person name="Chan C."/>
            <person name="Marriage T."/>
            <person name="Bhattacharya D."/>
            <person name="Klein A.S."/>
            <person name="Badis Y."/>
            <person name="Brodie J."/>
            <person name="Cao Y."/>
            <person name="Collen J."/>
            <person name="Dittami S.M."/>
            <person name="Gachon C.M."/>
            <person name="Green B.R."/>
            <person name="Karpowicz S."/>
            <person name="Kim J.W."/>
            <person name="Kudahl U."/>
            <person name="Lin S."/>
            <person name="Michel G."/>
            <person name="Mittag M."/>
            <person name="Olson B.J."/>
            <person name="Pangilinan J."/>
            <person name="Peng Y."/>
            <person name="Qiu H."/>
            <person name="Shu S."/>
            <person name="Singer J.T."/>
            <person name="Smith A.G."/>
            <person name="Sprecher B.N."/>
            <person name="Wagner V."/>
            <person name="Wang W."/>
            <person name="Wang Z.-Y."/>
            <person name="Yan J."/>
            <person name="Yarish C."/>
            <person name="Zoeuner-Riek S."/>
            <person name="Zhuang Y."/>
            <person name="Zou Y."/>
            <person name="Lindquist E.A."/>
            <person name="Grimwood J."/>
            <person name="Barry K."/>
            <person name="Rokhsar D.S."/>
            <person name="Schmutz J."/>
            <person name="Stiller J.W."/>
            <person name="Grossman A.R."/>
            <person name="Prochnik S.E."/>
        </authorList>
    </citation>
    <scope>NUCLEOTIDE SEQUENCE [LARGE SCALE GENOMIC DNA]</scope>
    <source>
        <strain evidence="2">4086291</strain>
    </source>
</reference>
<name>A0A1X6NKK8_PORUM</name>
<gene>
    <name evidence="2" type="ORF">BU14_1965s0001</name>
</gene>
<feature type="compositionally biased region" description="Gly residues" evidence="1">
    <location>
        <begin position="85"/>
        <end position="97"/>
    </location>
</feature>
<keyword evidence="3" id="KW-1185">Reference proteome</keyword>
<feature type="region of interest" description="Disordered" evidence="1">
    <location>
        <begin position="85"/>
        <end position="108"/>
    </location>
</feature>
<proteinExistence type="predicted"/>
<accession>A0A1X6NKK8</accession>
<sequence>MLAARARPCAAPGGVTPIRRGDAGGGANVANAPAKGRVAVRRRTRMVAAARGWVPDAPSPVPVSTATVGRGGACACVERRHRRAGGCGGVAADGQAGGRARAVGPCGG</sequence>
<evidence type="ECO:0000313" key="2">
    <source>
        <dbReference type="EMBL" id="OSX69016.1"/>
    </source>
</evidence>